<protein>
    <submittedName>
        <fullName evidence="3">Autolysin</fullName>
    </submittedName>
</protein>
<sequence length="677" mass="73645">MAFVKRFVLSAAGLLLGVLVAVGGYPLSGLSAPSAYASEPTPDLQHAATNGTTVVGADSEGTLWWSDGDGADGTWVDSGVALGKNGVTSLMWTGERFIATSFFSFARSDDGKDWTIRVFPLGEAFDPGDIISDEEFFQRGSMSADEIQDFLDSKISNCRDDYVCLNEFTEDTFDRDQTALCQAYDGKDDETAAQILYKVSEACGVAVEVLIVLLQKEMGLVTHTWPSSWRFDKATGYACPDTAPCDERYFGFYNQVYNAAKQFKRYANPPGTSRFFTWYPVGKQSNVRWHPRSSCGTSPVTIKNQATAGLYYYTPYAPNDAAMVNLTGTGDSCSSYGNRNFWRLYNYWFNPTKEFGTYITSYDDALLAVDGDGYLARSTDGVNWLRVGRVPDVGGANRIAQFGQTDEGRLAVLTAKGEAFHTDDMDDWDSLEIVQTSAPQTFVTNHTVASGDTVWAIASRNGVSVSKVVEENNLPGDGSFIRIGQQLTITKTGEVPQFESPIEPHASHVSLSSLGIEDQAATTVSDDSGDSSEDSSSEDTSSEDTSSDDSGSEESSEESSSSANRVLQPLVTQQGDADKVYVVKRGDTLIRIAYRNGTTVSKLRDDNNIRNVNFIVIGQRLIVGSDSQEQKFHKVEAGDTVSLIAELRDVSTTTILALNSDLQSNSTLDVGSLVRVE</sequence>
<feature type="domain" description="LysM" evidence="2">
    <location>
        <begin position="631"/>
        <end position="676"/>
    </location>
</feature>
<dbReference type="InterPro" id="IPR036779">
    <property type="entry name" value="LysM_dom_sf"/>
</dbReference>
<accession>A0A2L2BSA3</accession>
<evidence type="ECO:0000313" key="3">
    <source>
        <dbReference type="EMBL" id="AVG24564.1"/>
    </source>
</evidence>
<dbReference type="SUPFAM" id="SSF54106">
    <property type="entry name" value="LysM domain"/>
    <property type="match status" value="2"/>
</dbReference>
<dbReference type="EMBL" id="CP026923">
    <property type="protein sequence ID" value="AVG24564.1"/>
    <property type="molecule type" value="Genomic_DNA"/>
</dbReference>
<dbReference type="GO" id="GO:0008932">
    <property type="term" value="F:lytic endotransglycosylase activity"/>
    <property type="evidence" value="ECO:0007669"/>
    <property type="project" value="TreeGrafter"/>
</dbReference>
<reference evidence="3 4" key="1">
    <citation type="submission" date="2018-02" db="EMBL/GenBank/DDBJ databases">
        <title>Complete genome of the streamlined marine actinobacterium Pontimonas salivibrio CL-TW6 adapted to coastal planktonic lifestype.</title>
        <authorList>
            <person name="Cho B.C."/>
            <person name="Hardies S.C."/>
            <person name="Jang G.I."/>
            <person name="Hwang C.Y."/>
        </authorList>
    </citation>
    <scope>NUCLEOTIDE SEQUENCE [LARGE SCALE GENOMIC DNA]</scope>
    <source>
        <strain evidence="3 4">CL-TW6</strain>
    </source>
</reference>
<dbReference type="AlphaFoldDB" id="A0A2L2BSA3"/>
<proteinExistence type="predicted"/>
<dbReference type="PANTHER" id="PTHR33734">
    <property type="entry name" value="LYSM DOMAIN-CONTAINING GPI-ANCHORED PROTEIN 2"/>
    <property type="match status" value="1"/>
</dbReference>
<dbReference type="InterPro" id="IPR018392">
    <property type="entry name" value="LysM"/>
</dbReference>
<gene>
    <name evidence="3" type="ORF">C3B54_111629</name>
</gene>
<dbReference type="Gene3D" id="3.10.350.10">
    <property type="entry name" value="LysM domain"/>
    <property type="match status" value="3"/>
</dbReference>
<dbReference type="SMART" id="SM00257">
    <property type="entry name" value="LysM"/>
    <property type="match status" value="3"/>
</dbReference>
<organism evidence="3 4">
    <name type="scientific">Pontimonas salivibrio</name>
    <dbReference type="NCBI Taxonomy" id="1159327"/>
    <lineage>
        <taxon>Bacteria</taxon>
        <taxon>Bacillati</taxon>
        <taxon>Actinomycetota</taxon>
        <taxon>Actinomycetes</taxon>
        <taxon>Micrococcales</taxon>
        <taxon>Microbacteriaceae</taxon>
        <taxon>Pontimonas</taxon>
    </lineage>
</organism>
<evidence type="ECO:0000259" key="2">
    <source>
        <dbReference type="PROSITE" id="PS51782"/>
    </source>
</evidence>
<evidence type="ECO:0000256" key="1">
    <source>
        <dbReference type="SAM" id="MobiDB-lite"/>
    </source>
</evidence>
<dbReference type="CDD" id="cd00118">
    <property type="entry name" value="LysM"/>
    <property type="match status" value="3"/>
</dbReference>
<dbReference type="Proteomes" id="UP000243077">
    <property type="component" value="Chromosome"/>
</dbReference>
<feature type="compositionally biased region" description="Acidic residues" evidence="1">
    <location>
        <begin position="527"/>
        <end position="557"/>
    </location>
</feature>
<feature type="domain" description="LysM" evidence="2">
    <location>
        <begin position="579"/>
        <end position="623"/>
    </location>
</feature>
<feature type="domain" description="LysM" evidence="2">
    <location>
        <begin position="444"/>
        <end position="489"/>
    </location>
</feature>
<dbReference type="Pfam" id="PF01476">
    <property type="entry name" value="LysM"/>
    <property type="match status" value="3"/>
</dbReference>
<evidence type="ECO:0000313" key="4">
    <source>
        <dbReference type="Proteomes" id="UP000243077"/>
    </source>
</evidence>
<dbReference type="PANTHER" id="PTHR33734:SF22">
    <property type="entry name" value="MEMBRANE-BOUND LYTIC MUREIN TRANSGLYCOSYLASE D"/>
    <property type="match status" value="1"/>
</dbReference>
<name>A0A2L2BSA3_9MICO</name>
<keyword evidence="4" id="KW-1185">Reference proteome</keyword>
<dbReference type="PROSITE" id="PS51782">
    <property type="entry name" value="LYSM"/>
    <property type="match status" value="3"/>
</dbReference>
<feature type="region of interest" description="Disordered" evidence="1">
    <location>
        <begin position="521"/>
        <end position="570"/>
    </location>
</feature>
<dbReference type="KEGG" id="psai:C3B54_111629"/>